<keyword evidence="2" id="KW-1185">Reference proteome</keyword>
<gene>
    <name evidence="1" type="ORF">GCM10011487_63920</name>
</gene>
<evidence type="ECO:0008006" key="3">
    <source>
        <dbReference type="Google" id="ProtNLM"/>
    </source>
</evidence>
<dbReference type="AlphaFoldDB" id="A0A829YNI6"/>
<comment type="caution">
    <text evidence="1">The sequence shown here is derived from an EMBL/GenBank/DDBJ whole genome shotgun (WGS) entry which is preliminary data.</text>
</comment>
<protein>
    <recommendedName>
        <fullName evidence="3">Flagellar protein FliT</fullName>
    </recommendedName>
</protein>
<dbReference type="EMBL" id="BLJN01000008">
    <property type="protein sequence ID" value="GFE84392.1"/>
    <property type="molecule type" value="Genomic_DNA"/>
</dbReference>
<reference evidence="2" key="1">
    <citation type="submission" date="2020-01" db="EMBL/GenBank/DDBJ databases">
        <title>'Steroidobacter agaridevorans' sp. nov., agar-degrading bacteria isolated from rhizosphere soils.</title>
        <authorList>
            <person name="Ikenaga M."/>
            <person name="Kataoka M."/>
            <person name="Murouchi A."/>
            <person name="Katsuragi S."/>
            <person name="Sakai M."/>
        </authorList>
    </citation>
    <scope>NUCLEOTIDE SEQUENCE [LARGE SCALE GENOMIC DNA]</scope>
    <source>
        <strain evidence="2">YU21-B</strain>
    </source>
</reference>
<dbReference type="RefSeq" id="WP_161828372.1">
    <property type="nucleotide sequence ID" value="NZ_BLJO01000002.1"/>
</dbReference>
<evidence type="ECO:0000313" key="2">
    <source>
        <dbReference type="Proteomes" id="UP000445000"/>
    </source>
</evidence>
<proteinExistence type="predicted"/>
<accession>A0A829YNI6</accession>
<name>A0A829YNI6_9GAMM</name>
<sequence>MDRYAQLMSIARNLLSASQRGDWTLLESVDRQLAELLTRRTEWGQWSQQEMMALAAVQRAHEQARERCVSETQAMQTRLGQMREHKTGWLAYAMNGEVAEERP</sequence>
<evidence type="ECO:0000313" key="1">
    <source>
        <dbReference type="EMBL" id="GFE84392.1"/>
    </source>
</evidence>
<organism evidence="1 2">
    <name type="scientific">Steroidobacter agaridevorans</name>
    <dbReference type="NCBI Taxonomy" id="2695856"/>
    <lineage>
        <taxon>Bacteria</taxon>
        <taxon>Pseudomonadati</taxon>
        <taxon>Pseudomonadota</taxon>
        <taxon>Gammaproteobacteria</taxon>
        <taxon>Steroidobacterales</taxon>
        <taxon>Steroidobacteraceae</taxon>
        <taxon>Steroidobacter</taxon>
    </lineage>
</organism>
<dbReference type="Proteomes" id="UP000445000">
    <property type="component" value="Unassembled WGS sequence"/>
</dbReference>